<dbReference type="KEGG" id="pmet:G4Y79_00795"/>
<sequence length="208" mass="23907">MASYHGPKAKQQRRFGTLLVPRPKYSRILDKRAYPPGDHGKEKSFRGGRRSDYGQQLDEKQKLAYIYNVRERQMRNYYKKAVQMTGATGVNLLGILERRLDNLVYKAGLGATIWASRQLVVHGHVLVNGQRLDLPSYQVKPGDVISLSDKMKKNVHVIEWVDQIAAYPPYLSVNKNEFSATFLRIPEEGEIQAQVDIQLVVEYYNRLT</sequence>
<evidence type="ECO:0000256" key="5">
    <source>
        <dbReference type="ARBA" id="ARBA00023274"/>
    </source>
</evidence>
<dbReference type="GO" id="GO:0006412">
    <property type="term" value="P:translation"/>
    <property type="evidence" value="ECO:0007669"/>
    <property type="project" value="UniProtKB-UniRule"/>
</dbReference>
<dbReference type="NCBIfam" id="TIGR01017">
    <property type="entry name" value="rpsD_bact"/>
    <property type="match status" value="1"/>
</dbReference>
<evidence type="ECO:0000259" key="11">
    <source>
        <dbReference type="SMART" id="SM01390"/>
    </source>
</evidence>
<dbReference type="FunFam" id="3.10.290.10:FF:000001">
    <property type="entry name" value="30S ribosomal protein S4"/>
    <property type="match status" value="1"/>
</dbReference>
<evidence type="ECO:0000256" key="4">
    <source>
        <dbReference type="ARBA" id="ARBA00022980"/>
    </source>
</evidence>
<accession>A0A7S8E9X7</accession>
<dbReference type="PROSITE" id="PS50889">
    <property type="entry name" value="S4"/>
    <property type="match status" value="1"/>
</dbReference>
<evidence type="ECO:0000256" key="3">
    <source>
        <dbReference type="ARBA" id="ARBA00022884"/>
    </source>
</evidence>
<dbReference type="Gene3D" id="3.10.290.10">
    <property type="entry name" value="RNA-binding S4 domain"/>
    <property type="match status" value="1"/>
</dbReference>
<protein>
    <recommendedName>
        <fullName evidence="6 7">Small ribosomal subunit protein uS4</fullName>
    </recommendedName>
</protein>
<organism evidence="12 13">
    <name type="scientific">Phototrophicus methaneseepsis</name>
    <dbReference type="NCBI Taxonomy" id="2710758"/>
    <lineage>
        <taxon>Bacteria</taxon>
        <taxon>Bacillati</taxon>
        <taxon>Chloroflexota</taxon>
        <taxon>Candidatus Thermofontia</taxon>
        <taxon>Phototrophicales</taxon>
        <taxon>Phototrophicaceae</taxon>
        <taxon>Phototrophicus</taxon>
    </lineage>
</organism>
<dbReference type="Proteomes" id="UP000594468">
    <property type="component" value="Chromosome"/>
</dbReference>
<dbReference type="InterPro" id="IPR005709">
    <property type="entry name" value="Ribosomal_uS4_bac-type"/>
</dbReference>
<dbReference type="GO" id="GO:0003735">
    <property type="term" value="F:structural constituent of ribosome"/>
    <property type="evidence" value="ECO:0007669"/>
    <property type="project" value="InterPro"/>
</dbReference>
<feature type="domain" description="Small ribosomal subunit protein uS4 N-terminal" evidence="11">
    <location>
        <begin position="3"/>
        <end position="97"/>
    </location>
</feature>
<dbReference type="RefSeq" id="WP_195171012.1">
    <property type="nucleotide sequence ID" value="NZ_CP062983.1"/>
</dbReference>
<keyword evidence="3 7" id="KW-0694">RNA-binding</keyword>
<dbReference type="SMART" id="SM00363">
    <property type="entry name" value="S4"/>
    <property type="match status" value="1"/>
</dbReference>
<evidence type="ECO:0000313" key="13">
    <source>
        <dbReference type="Proteomes" id="UP000594468"/>
    </source>
</evidence>
<evidence type="ECO:0000256" key="6">
    <source>
        <dbReference type="ARBA" id="ARBA00035254"/>
    </source>
</evidence>
<dbReference type="Gene3D" id="1.10.1050.10">
    <property type="entry name" value="Ribosomal Protein S4 Delta 41, Chain A, domain 1"/>
    <property type="match status" value="1"/>
</dbReference>
<dbReference type="GO" id="GO:0019843">
    <property type="term" value="F:rRNA binding"/>
    <property type="evidence" value="ECO:0007669"/>
    <property type="project" value="UniProtKB-UniRule"/>
</dbReference>
<dbReference type="InterPro" id="IPR002942">
    <property type="entry name" value="S4_RNA-bd"/>
</dbReference>
<dbReference type="GO" id="GO:0042274">
    <property type="term" value="P:ribosomal small subunit biogenesis"/>
    <property type="evidence" value="ECO:0007669"/>
    <property type="project" value="TreeGrafter"/>
</dbReference>
<evidence type="ECO:0000256" key="2">
    <source>
        <dbReference type="ARBA" id="ARBA00022730"/>
    </source>
</evidence>
<evidence type="ECO:0000256" key="8">
    <source>
        <dbReference type="RuleBase" id="RU003699"/>
    </source>
</evidence>
<keyword evidence="2 7" id="KW-0699">rRNA-binding</keyword>
<dbReference type="EMBL" id="CP062983">
    <property type="protein sequence ID" value="QPC82943.1"/>
    <property type="molecule type" value="Genomic_DNA"/>
</dbReference>
<evidence type="ECO:0000256" key="9">
    <source>
        <dbReference type="SAM" id="MobiDB-lite"/>
    </source>
</evidence>
<comment type="function">
    <text evidence="7">One of the primary rRNA binding proteins, it binds directly to 16S rRNA where it nucleates assembly of the body of the 30S subunit.</text>
</comment>
<dbReference type="Pfam" id="PF01479">
    <property type="entry name" value="S4"/>
    <property type="match status" value="1"/>
</dbReference>
<dbReference type="GO" id="GO:0015935">
    <property type="term" value="C:small ribosomal subunit"/>
    <property type="evidence" value="ECO:0007669"/>
    <property type="project" value="InterPro"/>
</dbReference>
<dbReference type="Pfam" id="PF00163">
    <property type="entry name" value="Ribosomal_S4"/>
    <property type="match status" value="1"/>
</dbReference>
<dbReference type="CDD" id="cd00165">
    <property type="entry name" value="S4"/>
    <property type="match status" value="1"/>
</dbReference>
<keyword evidence="5 7" id="KW-0687">Ribonucleoprotein</keyword>
<comment type="function">
    <text evidence="7">With S5 and S12 plays an important role in translational accuracy.</text>
</comment>
<evidence type="ECO:0000256" key="1">
    <source>
        <dbReference type="ARBA" id="ARBA00007465"/>
    </source>
</evidence>
<gene>
    <name evidence="7 12" type="primary">rpsD</name>
    <name evidence="12" type="ORF">G4Y79_00795</name>
</gene>
<dbReference type="SMART" id="SM01390">
    <property type="entry name" value="Ribosomal_S4"/>
    <property type="match status" value="1"/>
</dbReference>
<dbReference type="SUPFAM" id="SSF55174">
    <property type="entry name" value="Alpha-L RNA-binding motif"/>
    <property type="match status" value="1"/>
</dbReference>
<feature type="region of interest" description="Disordered" evidence="9">
    <location>
        <begin position="1"/>
        <end position="53"/>
    </location>
</feature>
<dbReference type="InterPro" id="IPR018079">
    <property type="entry name" value="Ribosomal_uS4_CS"/>
</dbReference>
<reference evidence="12 13" key="1">
    <citation type="submission" date="2020-02" db="EMBL/GenBank/DDBJ databases">
        <authorList>
            <person name="Zheng R.K."/>
            <person name="Sun C.M."/>
        </authorList>
    </citation>
    <scope>NUCLEOTIDE SEQUENCE [LARGE SCALE GENOMIC DNA]</scope>
    <source>
        <strain evidence="13">rifampicinis</strain>
    </source>
</reference>
<dbReference type="AlphaFoldDB" id="A0A7S8E9X7"/>
<feature type="compositionally biased region" description="Basic and acidic residues" evidence="9">
    <location>
        <begin position="27"/>
        <end position="53"/>
    </location>
</feature>
<keyword evidence="4 7" id="KW-0689">Ribosomal protein</keyword>
<dbReference type="HAMAP" id="MF_01306_B">
    <property type="entry name" value="Ribosomal_uS4_B"/>
    <property type="match status" value="1"/>
</dbReference>
<proteinExistence type="inferred from homology"/>
<dbReference type="InterPro" id="IPR036986">
    <property type="entry name" value="S4_RNA-bd_sf"/>
</dbReference>
<name>A0A7S8E9X7_9CHLR</name>
<dbReference type="PANTHER" id="PTHR11831:SF4">
    <property type="entry name" value="SMALL RIBOSOMAL SUBUNIT PROTEIN US4M"/>
    <property type="match status" value="1"/>
</dbReference>
<dbReference type="PANTHER" id="PTHR11831">
    <property type="entry name" value="30S 40S RIBOSOMAL PROTEIN"/>
    <property type="match status" value="1"/>
</dbReference>
<dbReference type="NCBIfam" id="NF003717">
    <property type="entry name" value="PRK05327.1"/>
    <property type="match status" value="1"/>
</dbReference>
<evidence type="ECO:0000313" key="12">
    <source>
        <dbReference type="EMBL" id="QPC82943.1"/>
    </source>
</evidence>
<comment type="similarity">
    <text evidence="1 7 8">Belongs to the universal ribosomal protein uS4 family.</text>
</comment>
<dbReference type="InterPro" id="IPR022801">
    <property type="entry name" value="Ribosomal_uS4"/>
</dbReference>
<dbReference type="InterPro" id="IPR001912">
    <property type="entry name" value="Ribosomal_uS4_N"/>
</dbReference>
<comment type="subunit">
    <text evidence="7">Part of the 30S ribosomal subunit. Contacts protein S5. The interaction surface between S4 and S5 is involved in control of translational fidelity.</text>
</comment>
<feature type="domain" description="RNA-binding S4" evidence="10">
    <location>
        <begin position="98"/>
        <end position="156"/>
    </location>
</feature>
<keyword evidence="13" id="KW-1185">Reference proteome</keyword>
<dbReference type="PROSITE" id="PS00632">
    <property type="entry name" value="RIBOSOMAL_S4"/>
    <property type="match status" value="1"/>
</dbReference>
<evidence type="ECO:0000259" key="10">
    <source>
        <dbReference type="SMART" id="SM00363"/>
    </source>
</evidence>
<evidence type="ECO:0000256" key="7">
    <source>
        <dbReference type="HAMAP-Rule" id="MF_01306"/>
    </source>
</evidence>